<dbReference type="SMART" id="SM00409">
    <property type="entry name" value="IG"/>
    <property type="match status" value="2"/>
</dbReference>
<keyword evidence="5" id="KW-0393">Immunoglobulin domain</keyword>
<dbReference type="InterPro" id="IPR013151">
    <property type="entry name" value="Immunoglobulin_dom"/>
</dbReference>
<evidence type="ECO:0000256" key="4">
    <source>
        <dbReference type="ARBA" id="ARBA00023180"/>
    </source>
</evidence>
<dbReference type="AlphaFoldDB" id="A0A8C7W022"/>
<dbReference type="Proteomes" id="UP000694395">
    <property type="component" value="Chromosome 9"/>
</dbReference>
<evidence type="ECO:0000256" key="1">
    <source>
        <dbReference type="ARBA" id="ARBA00004370"/>
    </source>
</evidence>
<dbReference type="SUPFAM" id="SSF48726">
    <property type="entry name" value="Immunoglobulin"/>
    <property type="match status" value="2"/>
</dbReference>
<name>A0A8C7W022_ONCMY</name>
<sequence length="232" mass="25782">MLLTLDDFELCEHRRFQGDAAEAPISTMALCTARQISTMTWKATGVLIVFLLALVAESTLSLPTFMTVILNDPITLPFSGLCHDGVIEWRRYQDGPSGGIIKKTVAELDREVLTSGEGYENRVELQNGNLSLTISSAEYNDMGWYECVCNNNTNVLHDVKLEVLVPTKISAHVGENVTLHCHGRTDSQINFHWQKDVQTSVLKVEIFTLSSNAITTCPSLVALHKETVTRMQ</sequence>
<dbReference type="Pfam" id="PF07686">
    <property type="entry name" value="V-set"/>
    <property type="match status" value="1"/>
</dbReference>
<dbReference type="InterPro" id="IPR015631">
    <property type="entry name" value="CD2/SLAM_rcpt"/>
</dbReference>
<dbReference type="PANTHER" id="PTHR12080">
    <property type="entry name" value="SIGNALING LYMPHOCYTIC ACTIVATION MOLECULE"/>
    <property type="match status" value="1"/>
</dbReference>
<keyword evidence="4" id="KW-0325">Glycoprotein</keyword>
<dbReference type="Ensembl" id="ENSOMYT00000064676.2">
    <property type="protein sequence ID" value="ENSOMYP00000059399.2"/>
    <property type="gene ID" value="ENSOMYG00000027445.2"/>
</dbReference>
<evidence type="ECO:0000256" key="2">
    <source>
        <dbReference type="ARBA" id="ARBA00022729"/>
    </source>
</evidence>
<dbReference type="InterPro" id="IPR013783">
    <property type="entry name" value="Ig-like_fold"/>
</dbReference>
<dbReference type="GO" id="GO:0016020">
    <property type="term" value="C:membrane"/>
    <property type="evidence" value="ECO:0007669"/>
    <property type="project" value="UniProtKB-SubCell"/>
</dbReference>
<dbReference type="PANTHER" id="PTHR12080:SF48">
    <property type="entry name" value="IMMUNOGLOBULIN SUBTYPE DOMAIN-CONTAINING PROTEIN"/>
    <property type="match status" value="1"/>
</dbReference>
<reference evidence="7" key="3">
    <citation type="submission" date="2025-09" db="UniProtKB">
        <authorList>
            <consortium name="Ensembl"/>
        </authorList>
    </citation>
    <scope>IDENTIFICATION</scope>
</reference>
<evidence type="ECO:0000256" key="3">
    <source>
        <dbReference type="ARBA" id="ARBA00023136"/>
    </source>
</evidence>
<feature type="domain" description="Immunoglobulin" evidence="6">
    <location>
        <begin position="63"/>
        <end position="164"/>
    </location>
</feature>
<keyword evidence="3" id="KW-0472">Membrane</keyword>
<dbReference type="InterPro" id="IPR013106">
    <property type="entry name" value="Ig_V-set"/>
</dbReference>
<reference evidence="7" key="2">
    <citation type="submission" date="2025-08" db="UniProtKB">
        <authorList>
            <consortium name="Ensembl"/>
        </authorList>
    </citation>
    <scope>IDENTIFICATION</scope>
</reference>
<comment type="subcellular location">
    <subcellularLocation>
        <location evidence="1">Membrane</location>
    </subcellularLocation>
</comment>
<evidence type="ECO:0000256" key="5">
    <source>
        <dbReference type="ARBA" id="ARBA00023319"/>
    </source>
</evidence>
<feature type="domain" description="Immunoglobulin" evidence="6">
    <location>
        <begin position="166"/>
        <end position="232"/>
    </location>
</feature>
<dbReference type="Pfam" id="PF00047">
    <property type="entry name" value="ig"/>
    <property type="match status" value="1"/>
</dbReference>
<evidence type="ECO:0000313" key="8">
    <source>
        <dbReference type="Proteomes" id="UP000694395"/>
    </source>
</evidence>
<dbReference type="InterPro" id="IPR003599">
    <property type="entry name" value="Ig_sub"/>
</dbReference>
<evidence type="ECO:0000259" key="6">
    <source>
        <dbReference type="SMART" id="SM00409"/>
    </source>
</evidence>
<accession>A0A8C7W022</accession>
<dbReference type="GeneTree" id="ENSGT01030000235063"/>
<keyword evidence="8" id="KW-1185">Reference proteome</keyword>
<reference evidence="7" key="1">
    <citation type="submission" date="2020-07" db="EMBL/GenBank/DDBJ databases">
        <title>A long reads based de novo assembly of the rainbow trout Arlee double haploid line genome.</title>
        <authorList>
            <person name="Gao G."/>
            <person name="Palti Y."/>
        </authorList>
    </citation>
    <scope>NUCLEOTIDE SEQUENCE [LARGE SCALE GENOMIC DNA]</scope>
</reference>
<dbReference type="InterPro" id="IPR036179">
    <property type="entry name" value="Ig-like_dom_sf"/>
</dbReference>
<proteinExistence type="predicted"/>
<organism evidence="7 8">
    <name type="scientific">Oncorhynchus mykiss</name>
    <name type="common">Rainbow trout</name>
    <name type="synonym">Salmo gairdneri</name>
    <dbReference type="NCBI Taxonomy" id="8022"/>
    <lineage>
        <taxon>Eukaryota</taxon>
        <taxon>Metazoa</taxon>
        <taxon>Chordata</taxon>
        <taxon>Craniata</taxon>
        <taxon>Vertebrata</taxon>
        <taxon>Euteleostomi</taxon>
        <taxon>Actinopterygii</taxon>
        <taxon>Neopterygii</taxon>
        <taxon>Teleostei</taxon>
        <taxon>Protacanthopterygii</taxon>
        <taxon>Salmoniformes</taxon>
        <taxon>Salmonidae</taxon>
        <taxon>Salmoninae</taxon>
        <taxon>Oncorhynchus</taxon>
    </lineage>
</organism>
<keyword evidence="2" id="KW-0732">Signal</keyword>
<protein>
    <recommendedName>
        <fullName evidence="6">Immunoglobulin domain-containing protein</fullName>
    </recommendedName>
</protein>
<evidence type="ECO:0000313" key="7">
    <source>
        <dbReference type="Ensembl" id="ENSOMYP00000059399.2"/>
    </source>
</evidence>
<dbReference type="Gene3D" id="2.60.40.10">
    <property type="entry name" value="Immunoglobulins"/>
    <property type="match status" value="1"/>
</dbReference>